<name>A0ACB9TK25_HOLOL</name>
<sequence>MGRKSNKGKEKRLARKEEQMRIALAKEIVDKANKLSDPLEPFPVFRKFNKNGIEAELYIKRVVDISDVTKDWVFNLTKLNMKAKYEDCSWGWNDTKKYEELTDEDAWYLIAQSKDGKPIGFSHFRFDLDEGVEVLYCYELQIEPAVMRRGLGKFMMQILELVAFTNHMRKVVLTVLKHNKYNYFFKALNYQLDESSPVDDDEESYPYAILSKINKKLVNTNPLPSSSSINNHCDHCCSGHH</sequence>
<organism evidence="1 2">
    <name type="scientific">Holotrichia oblita</name>
    <name type="common">Chafer beetle</name>
    <dbReference type="NCBI Taxonomy" id="644536"/>
    <lineage>
        <taxon>Eukaryota</taxon>
        <taxon>Metazoa</taxon>
        <taxon>Ecdysozoa</taxon>
        <taxon>Arthropoda</taxon>
        <taxon>Hexapoda</taxon>
        <taxon>Insecta</taxon>
        <taxon>Pterygota</taxon>
        <taxon>Neoptera</taxon>
        <taxon>Endopterygota</taxon>
        <taxon>Coleoptera</taxon>
        <taxon>Polyphaga</taxon>
        <taxon>Scarabaeiformia</taxon>
        <taxon>Scarabaeidae</taxon>
        <taxon>Melolonthinae</taxon>
        <taxon>Holotrichia</taxon>
    </lineage>
</organism>
<proteinExistence type="predicted"/>
<keyword evidence="2" id="KW-1185">Reference proteome</keyword>
<accession>A0ACB9TK25</accession>
<protein>
    <submittedName>
        <fullName evidence="1">Acetyltransferase (Gnat) family</fullName>
    </submittedName>
</protein>
<reference evidence="1" key="1">
    <citation type="submission" date="2022-04" db="EMBL/GenBank/DDBJ databases">
        <title>Chromosome-scale genome assembly of Holotrichia oblita Faldermann.</title>
        <authorList>
            <person name="Rongchong L."/>
        </authorList>
    </citation>
    <scope>NUCLEOTIDE SEQUENCE</scope>
    <source>
        <strain evidence="1">81SQS9</strain>
    </source>
</reference>
<dbReference type="Proteomes" id="UP001056778">
    <property type="component" value="Chromosome 2"/>
</dbReference>
<dbReference type="EMBL" id="CM043016">
    <property type="protein sequence ID" value="KAI4467197.1"/>
    <property type="molecule type" value="Genomic_DNA"/>
</dbReference>
<gene>
    <name evidence="1" type="ORF">MML48_2g00005225</name>
</gene>
<comment type="caution">
    <text evidence="1">The sequence shown here is derived from an EMBL/GenBank/DDBJ whole genome shotgun (WGS) entry which is preliminary data.</text>
</comment>
<evidence type="ECO:0000313" key="2">
    <source>
        <dbReference type="Proteomes" id="UP001056778"/>
    </source>
</evidence>
<evidence type="ECO:0000313" key="1">
    <source>
        <dbReference type="EMBL" id="KAI4467197.1"/>
    </source>
</evidence>